<reference evidence="2 3" key="1">
    <citation type="submission" date="2018-06" db="EMBL/GenBank/DDBJ databases">
        <title>A transcriptomic atlas of mushroom development highlights an independent origin of complex multicellularity.</title>
        <authorList>
            <consortium name="DOE Joint Genome Institute"/>
            <person name="Krizsan K."/>
            <person name="Almasi E."/>
            <person name="Merenyi Z."/>
            <person name="Sahu N."/>
            <person name="Viragh M."/>
            <person name="Koszo T."/>
            <person name="Mondo S."/>
            <person name="Kiss B."/>
            <person name="Balint B."/>
            <person name="Kues U."/>
            <person name="Barry K."/>
            <person name="Hegedus J.C."/>
            <person name="Henrissat B."/>
            <person name="Johnson J."/>
            <person name="Lipzen A."/>
            <person name="Ohm R."/>
            <person name="Nagy I."/>
            <person name="Pangilinan J."/>
            <person name="Yan J."/>
            <person name="Xiong Y."/>
            <person name="Grigoriev I.V."/>
            <person name="Hibbett D.S."/>
            <person name="Nagy L.G."/>
        </authorList>
    </citation>
    <scope>NUCLEOTIDE SEQUENCE [LARGE SCALE GENOMIC DNA]</scope>
    <source>
        <strain evidence="2 3">SZMC22713</strain>
    </source>
</reference>
<dbReference type="Pfam" id="PF22936">
    <property type="entry name" value="Pol_BBD"/>
    <property type="match status" value="1"/>
</dbReference>
<dbReference type="InterPro" id="IPR054722">
    <property type="entry name" value="PolX-like_BBD"/>
</dbReference>
<evidence type="ECO:0000313" key="2">
    <source>
        <dbReference type="EMBL" id="TDL21244.1"/>
    </source>
</evidence>
<feature type="non-terminal residue" evidence="2">
    <location>
        <position position="87"/>
    </location>
</feature>
<name>A0A4Y7Q0S9_9AGAM</name>
<gene>
    <name evidence="2" type="ORF">BD410DRAFT_695452</name>
</gene>
<sequence length="87" mass="9425">MSPYRNSFINYEPLPRQAISTADRNAKGLSAVGRGDMKVKVPNGTNETTLILKNVLYCPNMAFTLISVGCIDKAGYSATFHSGHCSI</sequence>
<accession>A0A4Y7Q0S9</accession>
<dbReference type="VEuPathDB" id="FungiDB:BD410DRAFT_695452"/>
<proteinExistence type="predicted"/>
<dbReference type="Proteomes" id="UP000294933">
    <property type="component" value="Unassembled WGS sequence"/>
</dbReference>
<dbReference type="STRING" id="50990.A0A4Y7Q0S9"/>
<protein>
    <recommendedName>
        <fullName evidence="1">Retrovirus-related Pol polyprotein from transposon TNT 1-94-like beta-barrel domain-containing protein</fullName>
    </recommendedName>
</protein>
<dbReference type="OrthoDB" id="3251181at2759"/>
<feature type="domain" description="Retrovirus-related Pol polyprotein from transposon TNT 1-94-like beta-barrel" evidence="1">
    <location>
        <begin position="1"/>
        <end position="76"/>
    </location>
</feature>
<evidence type="ECO:0000259" key="1">
    <source>
        <dbReference type="Pfam" id="PF22936"/>
    </source>
</evidence>
<evidence type="ECO:0000313" key="3">
    <source>
        <dbReference type="Proteomes" id="UP000294933"/>
    </source>
</evidence>
<keyword evidence="3" id="KW-1185">Reference proteome</keyword>
<organism evidence="2 3">
    <name type="scientific">Rickenella mellea</name>
    <dbReference type="NCBI Taxonomy" id="50990"/>
    <lineage>
        <taxon>Eukaryota</taxon>
        <taxon>Fungi</taxon>
        <taxon>Dikarya</taxon>
        <taxon>Basidiomycota</taxon>
        <taxon>Agaricomycotina</taxon>
        <taxon>Agaricomycetes</taxon>
        <taxon>Hymenochaetales</taxon>
        <taxon>Rickenellaceae</taxon>
        <taxon>Rickenella</taxon>
    </lineage>
</organism>
<dbReference type="AlphaFoldDB" id="A0A4Y7Q0S9"/>
<dbReference type="EMBL" id="ML170182">
    <property type="protein sequence ID" value="TDL21244.1"/>
    <property type="molecule type" value="Genomic_DNA"/>
</dbReference>